<name>A0A4P7NBX0_PYROR</name>
<dbReference type="EMBL" id="CP034205">
    <property type="protein sequence ID" value="QBZ57820.1"/>
    <property type="molecule type" value="Genomic_DNA"/>
</dbReference>
<accession>A0A4P7NBX0</accession>
<protein>
    <submittedName>
        <fullName evidence="2">Uncharacterized protein</fullName>
    </submittedName>
</protein>
<evidence type="ECO:0000256" key="1">
    <source>
        <dbReference type="SAM" id="Coils"/>
    </source>
</evidence>
<dbReference type="Proteomes" id="UP000294847">
    <property type="component" value="Chromosome 2"/>
</dbReference>
<dbReference type="AlphaFoldDB" id="A0A4P7NBX0"/>
<feature type="coiled-coil region" evidence="1">
    <location>
        <begin position="384"/>
        <end position="428"/>
    </location>
</feature>
<proteinExistence type="predicted"/>
<keyword evidence="1" id="KW-0175">Coiled coil</keyword>
<reference evidence="2 3" key="1">
    <citation type="journal article" date="2019" name="Mol. Biol. Evol.">
        <title>Blast fungal genomes show frequent chromosomal changes, gene gains and losses, and effector gene turnover.</title>
        <authorList>
            <person name="Gomez Luciano L.B."/>
            <person name="Jason Tsai I."/>
            <person name="Chuma I."/>
            <person name="Tosa Y."/>
            <person name="Chen Y.H."/>
            <person name="Li J.Y."/>
            <person name="Li M.Y."/>
            <person name="Jade Lu M.Y."/>
            <person name="Nakayashiki H."/>
            <person name="Li W.H."/>
        </authorList>
    </citation>
    <scope>NUCLEOTIDE SEQUENCE [LARGE SCALE GENOMIC DNA]</scope>
    <source>
        <strain evidence="2">MZ5-1-6</strain>
    </source>
</reference>
<evidence type="ECO:0000313" key="2">
    <source>
        <dbReference type="EMBL" id="QBZ57820.1"/>
    </source>
</evidence>
<evidence type="ECO:0000313" key="3">
    <source>
        <dbReference type="Proteomes" id="UP000294847"/>
    </source>
</evidence>
<sequence length="467" mass="51895">MTTYAVTSATAALAFQGTYALQPSAEVPLLDGRRLELLQAMREESMFTVSTMLRTIGEDYINEGQYVGLGTDLVNDINKDFAVLLTHFDRSTFMSIVRGTLGYDSANRGINTSQINQDKQCPGTYVVTLSIRGRSGAFLTPDELDTFVQAIQRYIAAVRNCVSGDVDDDELDWVSEVDNAVGFYGISSQPKFRWASGEMGKAVTAGRGRPCGLKYHRLENLADQFAKMRDAAMLHGNSGSQPLRQSPLYVGCSSKAMCDRYKQHIPTNLAGDLNGSAKTWGFTICLLRTLGFSLDIHATPVLCIYKESQLDASEKLVTALCRSFCYQNGYNTVSPGGVKRVKDAGLLDNAKRHLALSDRVSDNASNMADMANAQLITMENAEAVQLLEQRYDRFAAEVKEHEEEVAKLEAMRAKTKEALDKLHTMLEENKATIHKYHAEAQLYERLKLLFGQLTVEHEHPSKRRRAE</sequence>
<gene>
    <name evidence="2" type="ORF">PoMZ_02755</name>
</gene>
<organism evidence="2 3">
    <name type="scientific">Pyricularia oryzae</name>
    <name type="common">Rice blast fungus</name>
    <name type="synonym">Magnaporthe oryzae</name>
    <dbReference type="NCBI Taxonomy" id="318829"/>
    <lineage>
        <taxon>Eukaryota</taxon>
        <taxon>Fungi</taxon>
        <taxon>Dikarya</taxon>
        <taxon>Ascomycota</taxon>
        <taxon>Pezizomycotina</taxon>
        <taxon>Sordariomycetes</taxon>
        <taxon>Sordariomycetidae</taxon>
        <taxon>Magnaporthales</taxon>
        <taxon>Pyriculariaceae</taxon>
        <taxon>Pyricularia</taxon>
    </lineage>
</organism>